<dbReference type="RefSeq" id="WP_078346686.1">
    <property type="nucleotide sequence ID" value="NZ_MBTF01000002.1"/>
</dbReference>
<dbReference type="Proteomes" id="UP000189739">
    <property type="component" value="Unassembled WGS sequence"/>
</dbReference>
<name>A0A1S9PKB6_9SPHI</name>
<dbReference type="AlphaFoldDB" id="A0A1S9PKB6"/>
<dbReference type="STRING" id="1792845.BC343_20740"/>
<organism evidence="1 2">
    <name type="scientific">Mucilaginibacter pedocola</name>
    <dbReference type="NCBI Taxonomy" id="1792845"/>
    <lineage>
        <taxon>Bacteria</taxon>
        <taxon>Pseudomonadati</taxon>
        <taxon>Bacteroidota</taxon>
        <taxon>Sphingobacteriia</taxon>
        <taxon>Sphingobacteriales</taxon>
        <taxon>Sphingobacteriaceae</taxon>
        <taxon>Mucilaginibacter</taxon>
    </lineage>
</organism>
<evidence type="ECO:0000313" key="1">
    <source>
        <dbReference type="EMBL" id="OOQ61402.1"/>
    </source>
</evidence>
<gene>
    <name evidence="1" type="ORF">BC343_20740</name>
</gene>
<keyword evidence="2" id="KW-1185">Reference proteome</keyword>
<protein>
    <submittedName>
        <fullName evidence="1">Uncharacterized protein</fullName>
    </submittedName>
</protein>
<comment type="caution">
    <text evidence="1">The sequence shown here is derived from an EMBL/GenBank/DDBJ whole genome shotgun (WGS) entry which is preliminary data.</text>
</comment>
<dbReference type="OrthoDB" id="1352295at2"/>
<reference evidence="1 2" key="1">
    <citation type="submission" date="2016-07" db="EMBL/GenBank/DDBJ databases">
        <title>Genomic analysis of zinc-resistant bacterium Mucilaginibacter pedocola TBZ30.</title>
        <authorList>
            <person name="Huang J."/>
            <person name="Tang J."/>
        </authorList>
    </citation>
    <scope>NUCLEOTIDE SEQUENCE [LARGE SCALE GENOMIC DNA]</scope>
    <source>
        <strain evidence="1 2">TBZ30</strain>
    </source>
</reference>
<evidence type="ECO:0000313" key="2">
    <source>
        <dbReference type="Proteomes" id="UP000189739"/>
    </source>
</evidence>
<sequence length="197" mass="22140">MKTRIAIILLAAVALCSFKYAEEIKHKYISFNKARGLKMSAAERLPETTDKTRALPTANGEASITIQDGYRVLYLNKRKAAFVNVKVELSSPSTYEQDKANVLANLSYLNANSAGMESKELLTLDYNGYKVYGLSRAGIEQGSTLGTFVMFPGDNTIVYFYFNNIEADKRHFNTAEEYKGFRNDFIGEYTAYLKNAK</sequence>
<dbReference type="EMBL" id="MBTF01000002">
    <property type="protein sequence ID" value="OOQ61402.1"/>
    <property type="molecule type" value="Genomic_DNA"/>
</dbReference>
<accession>A0A1S9PKB6</accession>
<proteinExistence type="predicted"/>